<dbReference type="Proteomes" id="UP000006044">
    <property type="component" value="Unassembled WGS sequence"/>
</dbReference>
<dbReference type="AlphaFoldDB" id="K0X0D9"/>
<sequence length="394" mass="44919">MNKVYHWIFFLLLLAGCQDRTDSSYVITGKVVNSLTDGNVVYLSHSNGDELVNLDSAIVDGGVFSFHGVQEEPIMAYLRFNRYLDSLAVPVLFVLENGAMEAVMDTSYSSVAGTEQNNIFEEYKREAYRLDSLRRCLHSHYVEQVEKRMMDAGLEQSMCDEDFRLSSQEEKLAYRFIRRNHYSPAAIWVLEQMQSRFDEDELRSLLSGFGGRSKNAQILSDISLRLRNADKVEPGNPYVDVPLIEYSGRKENLSGYIGYARYTAIGFWRSDSEPSCRDMTKFGELYRAYGYRGATFLSVSLDKKRDIWREKVRTLGLPSHHCAAAEPDVIETRYALVSVPNFMLIAPDGSIDSRNLTVTQLEQRLQELLPYRARRDTAVSSVPDTTGFVKRSSI</sequence>
<keyword evidence="3" id="KW-1185">Reference proteome</keyword>
<dbReference type="STRING" id="742726.HMPREF9448_01379"/>
<dbReference type="eggNOG" id="COG0526">
    <property type="taxonomic scope" value="Bacteria"/>
</dbReference>
<evidence type="ECO:0000313" key="3">
    <source>
        <dbReference type="Proteomes" id="UP000006044"/>
    </source>
</evidence>
<dbReference type="RefSeq" id="WP_008861841.1">
    <property type="nucleotide sequence ID" value="NZ_JH815204.1"/>
</dbReference>
<dbReference type="InterPro" id="IPR025380">
    <property type="entry name" value="DUF4369"/>
</dbReference>
<dbReference type="EMBL" id="ADLE01000008">
    <property type="protein sequence ID" value="EJZ64893.1"/>
    <property type="molecule type" value="Genomic_DNA"/>
</dbReference>
<dbReference type="OrthoDB" id="1080386at2"/>
<dbReference type="GeneID" id="77848653"/>
<gene>
    <name evidence="2" type="ORF">HMPREF9448_01379</name>
</gene>
<proteinExistence type="predicted"/>
<feature type="domain" description="DUF4369" evidence="1">
    <location>
        <begin position="25"/>
        <end position="120"/>
    </location>
</feature>
<protein>
    <recommendedName>
        <fullName evidence="1">DUF4369 domain-containing protein</fullName>
    </recommendedName>
</protein>
<dbReference type="Pfam" id="PF14289">
    <property type="entry name" value="DUF4369"/>
    <property type="match status" value="1"/>
</dbReference>
<dbReference type="HOGENOM" id="CLU_042529_1_0_10"/>
<evidence type="ECO:0000313" key="2">
    <source>
        <dbReference type="EMBL" id="EJZ64893.1"/>
    </source>
</evidence>
<name>K0X0D9_9BACT</name>
<comment type="caution">
    <text evidence="2">The sequence shown here is derived from an EMBL/GenBank/DDBJ whole genome shotgun (WGS) entry which is preliminary data.</text>
</comment>
<accession>K0X0D9</accession>
<dbReference type="Gene3D" id="3.40.30.10">
    <property type="entry name" value="Glutaredoxin"/>
    <property type="match status" value="1"/>
</dbReference>
<evidence type="ECO:0000259" key="1">
    <source>
        <dbReference type="Pfam" id="PF14289"/>
    </source>
</evidence>
<dbReference type="InterPro" id="IPR036249">
    <property type="entry name" value="Thioredoxin-like_sf"/>
</dbReference>
<dbReference type="PROSITE" id="PS51257">
    <property type="entry name" value="PROKAR_LIPOPROTEIN"/>
    <property type="match status" value="1"/>
</dbReference>
<reference evidence="2 3" key="1">
    <citation type="submission" date="2012-08" db="EMBL/GenBank/DDBJ databases">
        <title>The Genome Sequence of Barnesiella intestinihominis YIT 11860.</title>
        <authorList>
            <consortium name="The Broad Institute Genome Sequencing Platform"/>
            <person name="Earl A."/>
            <person name="Ward D."/>
            <person name="Feldgarden M."/>
            <person name="Gevers D."/>
            <person name="Morotomi M."/>
            <person name="Walker B."/>
            <person name="Young S.K."/>
            <person name="Zeng Q."/>
            <person name="Gargeya S."/>
            <person name="Fitzgerald M."/>
            <person name="Haas B."/>
            <person name="Abouelleil A."/>
            <person name="Alvarado L."/>
            <person name="Arachchi H.M."/>
            <person name="Berlin A.M."/>
            <person name="Chapman S.B."/>
            <person name="Goldberg J."/>
            <person name="Griggs A."/>
            <person name="Gujja S."/>
            <person name="Hansen M."/>
            <person name="Howarth C."/>
            <person name="Imamovic A."/>
            <person name="Larimer J."/>
            <person name="McCowen C."/>
            <person name="Montmayeur A."/>
            <person name="Murphy C."/>
            <person name="Neiman D."/>
            <person name="Pearson M."/>
            <person name="Priest M."/>
            <person name="Roberts A."/>
            <person name="Saif S."/>
            <person name="Shea T."/>
            <person name="Sisk P."/>
            <person name="Sykes S."/>
            <person name="Wortman J."/>
            <person name="Nusbaum C."/>
            <person name="Birren B."/>
        </authorList>
    </citation>
    <scope>NUCLEOTIDE SEQUENCE [LARGE SCALE GENOMIC DNA]</scope>
    <source>
        <strain evidence="2 3">YIT 11860</strain>
    </source>
</reference>
<dbReference type="SUPFAM" id="SSF52833">
    <property type="entry name" value="Thioredoxin-like"/>
    <property type="match status" value="1"/>
</dbReference>
<organism evidence="2 3">
    <name type="scientific">Barnesiella intestinihominis YIT 11860</name>
    <dbReference type="NCBI Taxonomy" id="742726"/>
    <lineage>
        <taxon>Bacteria</taxon>
        <taxon>Pseudomonadati</taxon>
        <taxon>Bacteroidota</taxon>
        <taxon>Bacteroidia</taxon>
        <taxon>Bacteroidales</taxon>
        <taxon>Barnesiellaceae</taxon>
        <taxon>Barnesiella</taxon>
    </lineage>
</organism>